<keyword evidence="2" id="KW-1185">Reference proteome</keyword>
<sequence length="62" mass="6680">MVHGAGCRVQGAGCRVQGAGCRVQGAGKSCWKSEIRVRISPIRDPLPVSLLTTHYSLLTTHY</sequence>
<dbReference type="EMBL" id="QGGB01000001">
    <property type="protein sequence ID" value="PWN08233.1"/>
    <property type="molecule type" value="Genomic_DNA"/>
</dbReference>
<name>A0A316TUP4_9BACT</name>
<dbReference type="Proteomes" id="UP000245533">
    <property type="component" value="Unassembled WGS sequence"/>
</dbReference>
<gene>
    <name evidence="1" type="ORF">DDZ15_00960</name>
</gene>
<dbReference type="AlphaFoldDB" id="A0A316TUP4"/>
<evidence type="ECO:0000313" key="1">
    <source>
        <dbReference type="EMBL" id="PWN08233.1"/>
    </source>
</evidence>
<organism evidence="1 2">
    <name type="scientific">Rhodohalobacter mucosus</name>
    <dbReference type="NCBI Taxonomy" id="2079485"/>
    <lineage>
        <taxon>Bacteria</taxon>
        <taxon>Pseudomonadati</taxon>
        <taxon>Balneolota</taxon>
        <taxon>Balneolia</taxon>
        <taxon>Balneolales</taxon>
        <taxon>Balneolaceae</taxon>
        <taxon>Rhodohalobacter</taxon>
    </lineage>
</organism>
<comment type="caution">
    <text evidence="1">The sequence shown here is derived from an EMBL/GenBank/DDBJ whole genome shotgun (WGS) entry which is preliminary data.</text>
</comment>
<accession>A0A316TUP4</accession>
<evidence type="ECO:0000313" key="2">
    <source>
        <dbReference type="Proteomes" id="UP000245533"/>
    </source>
</evidence>
<protein>
    <submittedName>
        <fullName evidence="1">Uncharacterized protein</fullName>
    </submittedName>
</protein>
<proteinExistence type="predicted"/>
<reference evidence="1 2" key="1">
    <citation type="submission" date="2018-05" db="EMBL/GenBank/DDBJ databases">
        <title>Rhodohalobacter halophilus gen. nov., sp. nov., a moderately halophilic member of the family Balneolaceae.</title>
        <authorList>
            <person name="Liu Z.-W."/>
        </authorList>
    </citation>
    <scope>NUCLEOTIDE SEQUENCE [LARGE SCALE GENOMIC DNA]</scope>
    <source>
        <strain evidence="1 2">8A47</strain>
    </source>
</reference>